<organism evidence="8 10">
    <name type="scientific">Aliarcobacter thereius</name>
    <dbReference type="NCBI Taxonomy" id="544718"/>
    <lineage>
        <taxon>Bacteria</taxon>
        <taxon>Pseudomonadati</taxon>
        <taxon>Campylobacterota</taxon>
        <taxon>Epsilonproteobacteria</taxon>
        <taxon>Campylobacterales</taxon>
        <taxon>Arcobacteraceae</taxon>
        <taxon>Aliarcobacter</taxon>
    </lineage>
</organism>
<gene>
    <name evidence="8" type="ORF">AAX29_00349</name>
    <name evidence="9" type="ORF">FE246_03975</name>
</gene>
<dbReference type="AlphaFoldDB" id="A0A1C0B9S0"/>
<evidence type="ECO:0000313" key="9">
    <source>
        <dbReference type="EMBL" id="TLS72551.1"/>
    </source>
</evidence>
<sequence>MKCIESKLSGLSSDLGKLILRLTIGGLMLFHGWAKIIGGIDGIKFLTTKAGFPEFFAYGVYLGEVLFPLMIVLGIFVRTSALFLALTMVAAIFLAHSHEIFALSKSGGPVIELALIYLLGSIAIMFIGSGKYSLKA</sequence>
<feature type="transmembrane region" description="Helical" evidence="7">
    <location>
        <begin position="18"/>
        <end position="34"/>
    </location>
</feature>
<dbReference type="PATRIC" id="fig|544718.43.peg.714"/>
<dbReference type="PANTHER" id="PTHR33452:SF1">
    <property type="entry name" value="INNER MEMBRANE PROTEIN YPHA-RELATED"/>
    <property type="match status" value="1"/>
</dbReference>
<protein>
    <submittedName>
        <fullName evidence="8 9">DoxX</fullName>
    </submittedName>
</protein>
<reference evidence="9 11" key="3">
    <citation type="submission" date="2019-05" db="EMBL/GenBank/DDBJ databases">
        <title>Arcobacter cibarius and Arcobacter thereius providing challenges in identification an antibiotic susceptibility and Quinolone resistance.</title>
        <authorList>
            <person name="Busch A."/>
            <person name="Hanel I."/>
            <person name="Hotzel H."/>
            <person name="Tomaso H."/>
        </authorList>
    </citation>
    <scope>NUCLEOTIDE SEQUENCE [LARGE SCALE GENOMIC DNA]</scope>
    <source>
        <strain evidence="9 11">17CS1191_2</strain>
    </source>
</reference>
<keyword evidence="6 7" id="KW-0472">Membrane</keyword>
<evidence type="ECO:0000256" key="1">
    <source>
        <dbReference type="ARBA" id="ARBA00004651"/>
    </source>
</evidence>
<feature type="transmembrane region" description="Helical" evidence="7">
    <location>
        <begin position="55"/>
        <end position="76"/>
    </location>
</feature>
<reference evidence="8" key="1">
    <citation type="submission" date="2015-05" db="EMBL/GenBank/DDBJ databases">
        <authorList>
            <person name="Wang D.B."/>
            <person name="Wang M."/>
        </authorList>
    </citation>
    <scope>NUCLEOTIDE SEQUENCE [LARGE SCALE GENOMIC DNA]</scope>
    <source>
        <strain evidence="8">DU22</strain>
    </source>
</reference>
<proteinExistence type="inferred from homology"/>
<dbReference type="PANTHER" id="PTHR33452">
    <property type="entry name" value="OXIDOREDUCTASE CATD-RELATED"/>
    <property type="match status" value="1"/>
</dbReference>
<evidence type="ECO:0000256" key="2">
    <source>
        <dbReference type="ARBA" id="ARBA00006679"/>
    </source>
</evidence>
<name>A0A1C0B9S0_9BACT</name>
<dbReference type="EMBL" id="LCUJ01000001">
    <property type="protein sequence ID" value="OCM00346.1"/>
    <property type="molecule type" value="Genomic_DNA"/>
</dbReference>
<feature type="transmembrane region" description="Helical" evidence="7">
    <location>
        <begin position="110"/>
        <end position="128"/>
    </location>
</feature>
<evidence type="ECO:0000256" key="6">
    <source>
        <dbReference type="ARBA" id="ARBA00023136"/>
    </source>
</evidence>
<feature type="transmembrane region" description="Helical" evidence="7">
    <location>
        <begin position="82"/>
        <end position="103"/>
    </location>
</feature>
<evidence type="ECO:0000256" key="7">
    <source>
        <dbReference type="SAM" id="Phobius"/>
    </source>
</evidence>
<evidence type="ECO:0000313" key="11">
    <source>
        <dbReference type="Proteomes" id="UP000308001"/>
    </source>
</evidence>
<comment type="caution">
    <text evidence="8">The sequence shown here is derived from an EMBL/GenBank/DDBJ whole genome shotgun (WGS) entry which is preliminary data.</text>
</comment>
<evidence type="ECO:0000256" key="5">
    <source>
        <dbReference type="ARBA" id="ARBA00022989"/>
    </source>
</evidence>
<evidence type="ECO:0000256" key="4">
    <source>
        <dbReference type="ARBA" id="ARBA00022692"/>
    </source>
</evidence>
<dbReference type="OrthoDB" id="280866at2"/>
<reference evidence="10" key="2">
    <citation type="submission" date="2015-05" db="EMBL/GenBank/DDBJ databases">
        <authorList>
            <person name="Rovetto F."/>
            <person name="Cocolin L."/>
            <person name="Illeghems K."/>
            <person name="Van Nieuwerburgh F."/>
            <person name="Houf K."/>
        </authorList>
    </citation>
    <scope>NUCLEOTIDE SEQUENCE [LARGE SCALE GENOMIC DNA]</scope>
    <source>
        <strain evidence="10">DU22</strain>
    </source>
</reference>
<evidence type="ECO:0000313" key="8">
    <source>
        <dbReference type="EMBL" id="OCM00346.1"/>
    </source>
</evidence>
<dbReference type="Proteomes" id="UP000308001">
    <property type="component" value="Unassembled WGS sequence"/>
</dbReference>
<evidence type="ECO:0000256" key="3">
    <source>
        <dbReference type="ARBA" id="ARBA00022475"/>
    </source>
</evidence>
<keyword evidence="3" id="KW-1003">Cell membrane</keyword>
<comment type="similarity">
    <text evidence="2">Belongs to the DoxX family.</text>
</comment>
<dbReference type="EMBL" id="VBUF01000002">
    <property type="protein sequence ID" value="TLS72551.1"/>
    <property type="molecule type" value="Genomic_DNA"/>
</dbReference>
<evidence type="ECO:0000313" key="10">
    <source>
        <dbReference type="Proteomes" id="UP000093281"/>
    </source>
</evidence>
<dbReference type="RefSeq" id="WP_066182354.1">
    <property type="nucleotide sequence ID" value="NZ_LCUJ01000001.1"/>
</dbReference>
<dbReference type="Pfam" id="PF07681">
    <property type="entry name" value="DoxX"/>
    <property type="match status" value="1"/>
</dbReference>
<keyword evidence="5 7" id="KW-1133">Transmembrane helix</keyword>
<dbReference type="GO" id="GO:0005886">
    <property type="term" value="C:plasma membrane"/>
    <property type="evidence" value="ECO:0007669"/>
    <property type="project" value="UniProtKB-SubCell"/>
</dbReference>
<accession>A0A1C0B9S0</accession>
<dbReference type="InterPro" id="IPR051907">
    <property type="entry name" value="DoxX-like_oxidoreductase"/>
</dbReference>
<dbReference type="Proteomes" id="UP000093281">
    <property type="component" value="Unassembled WGS sequence"/>
</dbReference>
<dbReference type="InterPro" id="IPR032808">
    <property type="entry name" value="DoxX"/>
</dbReference>
<keyword evidence="4 7" id="KW-0812">Transmembrane</keyword>
<dbReference type="STRING" id="544718.AAX25_00729"/>
<comment type="subcellular location">
    <subcellularLocation>
        <location evidence="1">Cell membrane</location>
        <topology evidence="1">Multi-pass membrane protein</topology>
    </subcellularLocation>
</comment>